<dbReference type="AlphaFoldDB" id="A0A9D1YUH6"/>
<comment type="caution">
    <text evidence="1">The sequence shown here is derived from an EMBL/GenBank/DDBJ whole genome shotgun (WGS) entry which is preliminary data.</text>
</comment>
<name>A0A9D1YUH6_9FIRM</name>
<feature type="non-terminal residue" evidence="1">
    <location>
        <position position="1"/>
    </location>
</feature>
<organism evidence="1 2">
    <name type="scientific">Candidatus Eisenbergiella pullistercoris</name>
    <dbReference type="NCBI Taxonomy" id="2838555"/>
    <lineage>
        <taxon>Bacteria</taxon>
        <taxon>Bacillati</taxon>
        <taxon>Bacillota</taxon>
        <taxon>Clostridia</taxon>
        <taxon>Lachnospirales</taxon>
        <taxon>Lachnospiraceae</taxon>
        <taxon>Eisenbergiella</taxon>
    </lineage>
</organism>
<gene>
    <name evidence="1" type="ORF">H9831_12165</name>
</gene>
<proteinExistence type="predicted"/>
<evidence type="ECO:0000313" key="2">
    <source>
        <dbReference type="Proteomes" id="UP000824007"/>
    </source>
</evidence>
<accession>A0A9D1YUH6</accession>
<evidence type="ECO:0000313" key="1">
    <source>
        <dbReference type="EMBL" id="HIY61412.1"/>
    </source>
</evidence>
<dbReference type="Proteomes" id="UP000824007">
    <property type="component" value="Unassembled WGS sequence"/>
</dbReference>
<sequence>WKEKMYRPRKILQVVGHTPVDKISRSQNVISCDTFSTYRDGRPIGTREFLLINTLTWEFRGIAAEI</sequence>
<reference evidence="1" key="1">
    <citation type="journal article" date="2021" name="PeerJ">
        <title>Extensive microbial diversity within the chicken gut microbiome revealed by metagenomics and culture.</title>
        <authorList>
            <person name="Gilroy R."/>
            <person name="Ravi A."/>
            <person name="Getino M."/>
            <person name="Pursley I."/>
            <person name="Horton D.L."/>
            <person name="Alikhan N.F."/>
            <person name="Baker D."/>
            <person name="Gharbi K."/>
            <person name="Hall N."/>
            <person name="Watson M."/>
            <person name="Adriaenssens E.M."/>
            <person name="Foster-Nyarko E."/>
            <person name="Jarju S."/>
            <person name="Secka A."/>
            <person name="Antonio M."/>
            <person name="Oren A."/>
            <person name="Chaudhuri R.R."/>
            <person name="La Ragione R."/>
            <person name="Hildebrand F."/>
            <person name="Pallen M.J."/>
        </authorList>
    </citation>
    <scope>NUCLEOTIDE SEQUENCE</scope>
    <source>
        <strain evidence="1">ChiSxjej3B15-24422</strain>
    </source>
</reference>
<dbReference type="EMBL" id="DXDD01000148">
    <property type="protein sequence ID" value="HIY61412.1"/>
    <property type="molecule type" value="Genomic_DNA"/>
</dbReference>
<protein>
    <submittedName>
        <fullName evidence="1">Uncharacterized protein</fullName>
    </submittedName>
</protein>
<reference evidence="1" key="2">
    <citation type="submission" date="2021-04" db="EMBL/GenBank/DDBJ databases">
        <authorList>
            <person name="Gilroy R."/>
        </authorList>
    </citation>
    <scope>NUCLEOTIDE SEQUENCE</scope>
    <source>
        <strain evidence="1">ChiSxjej3B15-24422</strain>
    </source>
</reference>